<evidence type="ECO:0000259" key="5">
    <source>
        <dbReference type="PROSITE" id="PS51379"/>
    </source>
</evidence>
<reference evidence="6 7" key="1">
    <citation type="journal article" date="2016" name="Sci. Rep.">
        <title>Metabolic traits of an uncultured archaeal lineage -MSBL1- from brine pools of the Red Sea.</title>
        <authorList>
            <person name="Mwirichia R."/>
            <person name="Alam I."/>
            <person name="Rashid M."/>
            <person name="Vinu M."/>
            <person name="Ba-Alawi W."/>
            <person name="Anthony Kamau A."/>
            <person name="Kamanda Ngugi D."/>
            <person name="Goker M."/>
            <person name="Klenk H.P."/>
            <person name="Bajic V."/>
            <person name="Stingl U."/>
        </authorList>
    </citation>
    <scope>NUCLEOTIDE SEQUENCE [LARGE SCALE GENOMIC DNA]</scope>
    <source>
        <strain evidence="6">SCGC-AAA382A20</strain>
    </source>
</reference>
<dbReference type="InterPro" id="IPR003813">
    <property type="entry name" value="MvhD/FlpD"/>
</dbReference>
<dbReference type="Gene3D" id="3.30.70.20">
    <property type="match status" value="2"/>
</dbReference>
<dbReference type="Pfam" id="PF12838">
    <property type="entry name" value="Fer4_7"/>
    <property type="match status" value="1"/>
</dbReference>
<feature type="domain" description="4Fe-4S ferredoxin-type" evidence="5">
    <location>
        <begin position="227"/>
        <end position="256"/>
    </location>
</feature>
<feature type="domain" description="4Fe-4S ferredoxin-type" evidence="5">
    <location>
        <begin position="46"/>
        <end position="75"/>
    </location>
</feature>
<dbReference type="GO" id="GO:0046872">
    <property type="term" value="F:metal ion binding"/>
    <property type="evidence" value="ECO:0007669"/>
    <property type="project" value="UniProtKB-KW"/>
</dbReference>
<dbReference type="Pfam" id="PF02662">
    <property type="entry name" value="FlpD"/>
    <property type="match status" value="2"/>
</dbReference>
<proteinExistence type="predicted"/>
<dbReference type="GO" id="GO:0016491">
    <property type="term" value="F:oxidoreductase activity"/>
    <property type="evidence" value="ECO:0007669"/>
    <property type="project" value="UniProtKB-KW"/>
</dbReference>
<protein>
    <recommendedName>
        <fullName evidence="5">4Fe-4S ferredoxin-type domain-containing protein</fullName>
    </recommendedName>
</protein>
<comment type="caution">
    <text evidence="6">The sequence shown here is derived from an EMBL/GenBank/DDBJ whole genome shotgun (WGS) entry which is preliminary data.</text>
</comment>
<feature type="domain" description="4Fe-4S ferredoxin-type" evidence="5">
    <location>
        <begin position="16"/>
        <end position="45"/>
    </location>
</feature>
<dbReference type="PANTHER" id="PTHR43122:SF1">
    <property type="entry name" value="IRON-SULFUR-BINDING PROTEIN"/>
    <property type="match status" value="1"/>
</dbReference>
<evidence type="ECO:0000256" key="2">
    <source>
        <dbReference type="ARBA" id="ARBA00023002"/>
    </source>
</evidence>
<evidence type="ECO:0000256" key="4">
    <source>
        <dbReference type="ARBA" id="ARBA00023014"/>
    </source>
</evidence>
<dbReference type="InterPro" id="IPR017900">
    <property type="entry name" value="4Fe4S_Fe_S_CS"/>
</dbReference>
<name>A0A133VGZ2_9EURY</name>
<evidence type="ECO:0000313" key="6">
    <source>
        <dbReference type="EMBL" id="KXB05713.1"/>
    </source>
</evidence>
<keyword evidence="4" id="KW-0411">Iron-sulfur</keyword>
<keyword evidence="3" id="KW-0408">Iron</keyword>
<dbReference type="PANTHER" id="PTHR43122">
    <property type="entry name" value="FERREDOXIN SUBUNIT OF PYRUVATE:FLAVODOXIN OXIDOREDUCTASE-RELATED"/>
    <property type="match status" value="1"/>
</dbReference>
<dbReference type="EMBL" id="LHYE01000084">
    <property type="protein sequence ID" value="KXB05713.1"/>
    <property type="molecule type" value="Genomic_DNA"/>
</dbReference>
<feature type="domain" description="4Fe-4S ferredoxin-type" evidence="5">
    <location>
        <begin position="197"/>
        <end position="226"/>
    </location>
</feature>
<dbReference type="GO" id="GO:0051536">
    <property type="term" value="F:iron-sulfur cluster binding"/>
    <property type="evidence" value="ECO:0007669"/>
    <property type="project" value="UniProtKB-KW"/>
</dbReference>
<sequence length="402" mass="45323">MKARVSLNSREGISEEPIRRDEDLCSECLLCSSVCPFDAISVTEEGEPEIDISDCQLCGICAGVCPSGSIEIDYYNYESLIEYVQEEMEEKDTKNLVLACRGSYPLTRDMHEILKNYEVDFDEFVNVRLPCVGRVDPEFYIGALDSGIDEIVVLKCDEDFCRFEDGSAINTRWLALLSDLLSQFGYEDNITIFRNPMKAVYETADCVGCQKCEFICPYDAVEAQDLATPDIDFDECEGCGACSILCSEFAIQIEGHEHDVVYSKLQEYKEKVEKAESEKNTVLVFCCQWADFLNLDNAESGFIRDNVAVVEIPCFTGLDPTFVIDALESFDGVMVAHCSDEDCRQEEGRKIADRNSLILKRTLERLGLDERFETFETSPREAGRFDSELDSFISKLSSNEGD</sequence>
<keyword evidence="1" id="KW-0479">Metal-binding</keyword>
<accession>A0A133VGZ2</accession>
<dbReference type="Proteomes" id="UP000070263">
    <property type="component" value="Unassembled WGS sequence"/>
</dbReference>
<dbReference type="AlphaFoldDB" id="A0A133VGZ2"/>
<gene>
    <name evidence="6" type="ORF">AKJ51_04865</name>
</gene>
<evidence type="ECO:0000256" key="3">
    <source>
        <dbReference type="ARBA" id="ARBA00023004"/>
    </source>
</evidence>
<dbReference type="PROSITE" id="PS51379">
    <property type="entry name" value="4FE4S_FER_2"/>
    <property type="match status" value="4"/>
</dbReference>
<keyword evidence="7" id="KW-1185">Reference proteome</keyword>
<dbReference type="PROSITE" id="PS00198">
    <property type="entry name" value="4FE4S_FER_1"/>
    <property type="match status" value="2"/>
</dbReference>
<dbReference type="InterPro" id="IPR017896">
    <property type="entry name" value="4Fe4S_Fe-S-bd"/>
</dbReference>
<evidence type="ECO:0000256" key="1">
    <source>
        <dbReference type="ARBA" id="ARBA00022723"/>
    </source>
</evidence>
<keyword evidence="2" id="KW-0560">Oxidoreductase</keyword>
<dbReference type="SUPFAM" id="SSF54862">
    <property type="entry name" value="4Fe-4S ferredoxins"/>
    <property type="match status" value="1"/>
</dbReference>
<organism evidence="6 7">
    <name type="scientific">candidate division MSBL1 archaeon SCGC-AAA382A20</name>
    <dbReference type="NCBI Taxonomy" id="1698280"/>
    <lineage>
        <taxon>Archaea</taxon>
        <taxon>Methanobacteriati</taxon>
        <taxon>Methanobacteriota</taxon>
        <taxon>candidate division MSBL1</taxon>
    </lineage>
</organism>
<evidence type="ECO:0000313" key="7">
    <source>
        <dbReference type="Proteomes" id="UP000070263"/>
    </source>
</evidence>